<dbReference type="EMBL" id="JAGINW010000001">
    <property type="protein sequence ID" value="MBP2323045.1"/>
    <property type="molecule type" value="Genomic_DNA"/>
</dbReference>
<evidence type="ECO:0000256" key="3">
    <source>
        <dbReference type="ARBA" id="ARBA00022801"/>
    </source>
</evidence>
<evidence type="ECO:0000256" key="2">
    <source>
        <dbReference type="ARBA" id="ARBA00022759"/>
    </source>
</evidence>
<name>A0ABS4TG71_9PSEU</name>
<feature type="domain" description="Type II restriction enzyme NaeI" evidence="5">
    <location>
        <begin position="47"/>
        <end position="314"/>
    </location>
</feature>
<accession>A0ABS4TG71</accession>
<evidence type="ECO:0000313" key="6">
    <source>
        <dbReference type="EMBL" id="MBP2323045.1"/>
    </source>
</evidence>
<dbReference type="Pfam" id="PF09126">
    <property type="entry name" value="NaeI"/>
    <property type="match status" value="1"/>
</dbReference>
<evidence type="ECO:0000256" key="1">
    <source>
        <dbReference type="ARBA" id="ARBA00022722"/>
    </source>
</evidence>
<feature type="region of interest" description="Disordered" evidence="4">
    <location>
        <begin position="1"/>
        <end position="24"/>
    </location>
</feature>
<dbReference type="InterPro" id="IPR011335">
    <property type="entry name" value="Restrct_endonuc-II-like"/>
</dbReference>
<dbReference type="InterPro" id="IPR037057">
    <property type="entry name" value="DNA_rep_MutH/T2_RE_sf"/>
</dbReference>
<sequence>MRDTGGLFDLTSGPEDIGHGGESGSAVESALQAVLDWFRGHRDLQARFGSVFRQSFDEVLDGQRTGRFDIDDLAKTEKTYLGTKVEIVTRAAFELSKGIKMDYEVAGHDIDAKFSLTGAWAIPTEAMGHLCLLMSANDRKSTFDVGVIRIRPEILNQGRNKDHKTTITKQAKASIAWLARNAPLPHNLLLSLPCTTVDRIMSAGSGQRKINELLRSVQGQLIDRNAAVTVAQQQDGLKRCRDARRHLRPEGIAVLGHQNDSPKIARALRLPVPPKGTFLSVRLVEVPVGTTDRPVADIAERGYAIARPGEAVQPLPDNIHY</sequence>
<gene>
    <name evidence="6" type="ORF">JOF56_003430</name>
</gene>
<dbReference type="InterPro" id="IPR036388">
    <property type="entry name" value="WH-like_DNA-bd_sf"/>
</dbReference>
<evidence type="ECO:0000259" key="5">
    <source>
        <dbReference type="Pfam" id="PF09126"/>
    </source>
</evidence>
<dbReference type="Gene3D" id="1.10.10.10">
    <property type="entry name" value="Winged helix-like DNA-binding domain superfamily/Winged helix DNA-binding domain"/>
    <property type="match status" value="1"/>
</dbReference>
<reference evidence="6 7" key="1">
    <citation type="submission" date="2021-03" db="EMBL/GenBank/DDBJ databases">
        <title>Sequencing the genomes of 1000 actinobacteria strains.</title>
        <authorList>
            <person name="Klenk H.-P."/>
        </authorList>
    </citation>
    <scope>NUCLEOTIDE SEQUENCE [LARGE SCALE GENOMIC DNA]</scope>
    <source>
        <strain evidence="6 7">DSM 46670</strain>
    </source>
</reference>
<protein>
    <recommendedName>
        <fullName evidence="5">Type II restriction enzyme NaeI domain-containing protein</fullName>
    </recommendedName>
</protein>
<keyword evidence="7" id="KW-1185">Reference proteome</keyword>
<organism evidence="6 7">
    <name type="scientific">Kibdelosporangium banguiense</name>
    <dbReference type="NCBI Taxonomy" id="1365924"/>
    <lineage>
        <taxon>Bacteria</taxon>
        <taxon>Bacillati</taxon>
        <taxon>Actinomycetota</taxon>
        <taxon>Actinomycetes</taxon>
        <taxon>Pseudonocardiales</taxon>
        <taxon>Pseudonocardiaceae</taxon>
        <taxon>Kibdelosporangium</taxon>
    </lineage>
</organism>
<dbReference type="CDD" id="cd22338">
    <property type="entry name" value="NaeI-like"/>
    <property type="match status" value="1"/>
</dbReference>
<comment type="caution">
    <text evidence="6">The sequence shown here is derived from an EMBL/GenBank/DDBJ whole genome shotgun (WGS) entry which is preliminary data.</text>
</comment>
<keyword evidence="2" id="KW-0255">Endonuclease</keyword>
<dbReference type="RefSeq" id="WP_209638930.1">
    <property type="nucleotide sequence ID" value="NZ_JAGINW010000001.1"/>
</dbReference>
<evidence type="ECO:0000313" key="7">
    <source>
        <dbReference type="Proteomes" id="UP001519332"/>
    </source>
</evidence>
<dbReference type="InterPro" id="IPR015210">
    <property type="entry name" value="NaeI"/>
</dbReference>
<dbReference type="SUPFAM" id="SSF52980">
    <property type="entry name" value="Restriction endonuclease-like"/>
    <property type="match status" value="1"/>
</dbReference>
<evidence type="ECO:0000256" key="4">
    <source>
        <dbReference type="SAM" id="MobiDB-lite"/>
    </source>
</evidence>
<keyword evidence="1" id="KW-0540">Nuclease</keyword>
<dbReference type="Proteomes" id="UP001519332">
    <property type="component" value="Unassembled WGS sequence"/>
</dbReference>
<dbReference type="Gene3D" id="3.40.600.10">
    <property type="entry name" value="DNA mismatch repair MutH/Restriction endonuclease, type II"/>
    <property type="match status" value="1"/>
</dbReference>
<proteinExistence type="predicted"/>
<keyword evidence="3" id="KW-0378">Hydrolase</keyword>